<comment type="caution">
    <text evidence="1">The sequence shown here is derived from an EMBL/GenBank/DDBJ whole genome shotgun (WGS) entry which is preliminary data.</text>
</comment>
<sequence>MSLFLDPYRTHMPQQINRPCLGVLFWKIQTIQKDMRYIFLPRSTSMTSSSVGYLFRSQIN</sequence>
<dbReference type="AlphaFoldDB" id="A0A0B0N4E6"/>
<organism evidence="1 2">
    <name type="scientific">Gossypium arboreum</name>
    <name type="common">Tree cotton</name>
    <name type="synonym">Gossypium nanking</name>
    <dbReference type="NCBI Taxonomy" id="29729"/>
    <lineage>
        <taxon>Eukaryota</taxon>
        <taxon>Viridiplantae</taxon>
        <taxon>Streptophyta</taxon>
        <taxon>Embryophyta</taxon>
        <taxon>Tracheophyta</taxon>
        <taxon>Spermatophyta</taxon>
        <taxon>Magnoliopsida</taxon>
        <taxon>eudicotyledons</taxon>
        <taxon>Gunneridae</taxon>
        <taxon>Pentapetalae</taxon>
        <taxon>rosids</taxon>
        <taxon>malvids</taxon>
        <taxon>Malvales</taxon>
        <taxon>Malvaceae</taxon>
        <taxon>Malvoideae</taxon>
        <taxon>Gossypium</taxon>
    </lineage>
</organism>
<protein>
    <submittedName>
        <fullName evidence="1">Uncharacterized protein</fullName>
    </submittedName>
</protein>
<name>A0A0B0N4E6_GOSAR</name>
<gene>
    <name evidence="1" type="ORF">F383_33802</name>
</gene>
<accession>A0A0B0N4E6</accession>
<dbReference type="EMBL" id="JRRC01458646">
    <property type="protein sequence ID" value="KHG06719.1"/>
    <property type="molecule type" value="Genomic_DNA"/>
</dbReference>
<dbReference type="Proteomes" id="UP000032142">
    <property type="component" value="Unassembled WGS sequence"/>
</dbReference>
<proteinExistence type="predicted"/>
<reference evidence="2" key="1">
    <citation type="submission" date="2014-09" db="EMBL/GenBank/DDBJ databases">
        <authorList>
            <person name="Mudge J."/>
            <person name="Ramaraj T."/>
            <person name="Lindquist I.E."/>
            <person name="Bharti A.K."/>
            <person name="Sundararajan A."/>
            <person name="Cameron C.T."/>
            <person name="Woodward J.E."/>
            <person name="May G.D."/>
            <person name="Brubaker C."/>
            <person name="Broadhvest J."/>
            <person name="Wilkins T.A."/>
        </authorList>
    </citation>
    <scope>NUCLEOTIDE SEQUENCE</scope>
    <source>
        <strain evidence="2">cv. AKA8401</strain>
    </source>
</reference>
<evidence type="ECO:0000313" key="2">
    <source>
        <dbReference type="Proteomes" id="UP000032142"/>
    </source>
</evidence>
<keyword evidence="2" id="KW-1185">Reference proteome</keyword>
<evidence type="ECO:0000313" key="1">
    <source>
        <dbReference type="EMBL" id="KHG06719.1"/>
    </source>
</evidence>